<name>A0A448PFY6_9ACTO</name>
<protein>
    <recommendedName>
        <fullName evidence="3">YCII-related domain-containing protein</fullName>
    </recommendedName>
</protein>
<evidence type="ECO:0000313" key="2">
    <source>
        <dbReference type="Proteomes" id="UP000269542"/>
    </source>
</evidence>
<gene>
    <name evidence="1" type="ORF">NCTC13354_01526</name>
</gene>
<dbReference type="Proteomes" id="UP000269542">
    <property type="component" value="Chromosome"/>
</dbReference>
<dbReference type="KEGG" id="tbw:NCTC13354_01526"/>
<accession>A0A448PFY6</accession>
<reference evidence="1 2" key="1">
    <citation type="submission" date="2018-12" db="EMBL/GenBank/DDBJ databases">
        <authorList>
            <consortium name="Pathogen Informatics"/>
        </authorList>
    </citation>
    <scope>NUCLEOTIDE SEQUENCE [LARGE SCALE GENOMIC DNA]</scope>
    <source>
        <strain evidence="1 2">NCTC13354</strain>
    </source>
</reference>
<proteinExistence type="predicted"/>
<evidence type="ECO:0008006" key="3">
    <source>
        <dbReference type="Google" id="ProtNLM"/>
    </source>
</evidence>
<evidence type="ECO:0000313" key="1">
    <source>
        <dbReference type="EMBL" id="VEI13804.1"/>
    </source>
</evidence>
<organism evidence="1 2">
    <name type="scientific">Trueperella bialowiezensis</name>
    <dbReference type="NCBI Taxonomy" id="312285"/>
    <lineage>
        <taxon>Bacteria</taxon>
        <taxon>Bacillati</taxon>
        <taxon>Actinomycetota</taxon>
        <taxon>Actinomycetes</taxon>
        <taxon>Actinomycetales</taxon>
        <taxon>Actinomycetaceae</taxon>
        <taxon>Trueperella</taxon>
    </lineage>
</organism>
<dbReference type="EMBL" id="LR134476">
    <property type="protein sequence ID" value="VEI13804.1"/>
    <property type="molecule type" value="Genomic_DNA"/>
</dbReference>
<sequence length="121" mass="13380">MNSNRYLMDYDWLWDKPPRNDGSLATVRLTVSGSNARDAVDAWLAQLPADENGIRGRGGWVLTEVPSGNDAETVVLDITSGGEDVADGIYWGTEEAYEALNPAGVTLEWENLPRKKTRRRG</sequence>
<dbReference type="RefSeq" id="WP_197718433.1">
    <property type="nucleotide sequence ID" value="NZ_LR134476.1"/>
</dbReference>
<keyword evidence="2" id="KW-1185">Reference proteome</keyword>
<dbReference type="AlphaFoldDB" id="A0A448PFY6"/>